<organism evidence="1 2">
    <name type="scientific">Fomitopsis schrenkii</name>
    <name type="common">Brown rot fungus</name>
    <dbReference type="NCBI Taxonomy" id="2126942"/>
    <lineage>
        <taxon>Eukaryota</taxon>
        <taxon>Fungi</taxon>
        <taxon>Dikarya</taxon>
        <taxon>Basidiomycota</taxon>
        <taxon>Agaricomycotina</taxon>
        <taxon>Agaricomycetes</taxon>
        <taxon>Polyporales</taxon>
        <taxon>Fomitopsis</taxon>
    </lineage>
</organism>
<accession>S8F449</accession>
<evidence type="ECO:0000313" key="2">
    <source>
        <dbReference type="Proteomes" id="UP000015241"/>
    </source>
</evidence>
<dbReference type="AlphaFoldDB" id="S8F449"/>
<dbReference type="OrthoDB" id="2749067at2759"/>
<sequence length="312" mass="34941">MWPAGLGRAAADKSTLEQLQEWQVVPYLYEDICDWAQTTVDTDAPKVIVRGGKRTLYALLWSPALFKDGRTTEQHRVFFRVHGFVANMDIRPLGNWNKTPDGAKSAVQFITLVGNDHAAAFEPQIEVLRSLDRFIHDDVRAQSRLPEHKDMSINLRRRVFTKVPLATPDAVVGVSLPEADEHATANIRHDWKVTHRLSLGMQRPDGTVKRATELIFRKGDFVEVLVFADIVVYPKDGEHTVDIQYAPQEIIRLWTAAGAKDKLKNAQPVPAITTQGTVRSKITSLVSSYSLMDDKDSKDDAMDGAGHGYDNL</sequence>
<name>S8F449_FOMSC</name>
<reference evidence="1 2" key="1">
    <citation type="journal article" date="2012" name="Science">
        <title>The Paleozoic origin of enzymatic lignin decomposition reconstructed from 31 fungal genomes.</title>
        <authorList>
            <person name="Floudas D."/>
            <person name="Binder M."/>
            <person name="Riley R."/>
            <person name="Barry K."/>
            <person name="Blanchette R.A."/>
            <person name="Henrissat B."/>
            <person name="Martinez A.T."/>
            <person name="Otillar R."/>
            <person name="Spatafora J.W."/>
            <person name="Yadav J.S."/>
            <person name="Aerts A."/>
            <person name="Benoit I."/>
            <person name="Boyd A."/>
            <person name="Carlson A."/>
            <person name="Copeland A."/>
            <person name="Coutinho P.M."/>
            <person name="de Vries R.P."/>
            <person name="Ferreira P."/>
            <person name="Findley K."/>
            <person name="Foster B."/>
            <person name="Gaskell J."/>
            <person name="Glotzer D."/>
            <person name="Gorecki P."/>
            <person name="Heitman J."/>
            <person name="Hesse C."/>
            <person name="Hori C."/>
            <person name="Igarashi K."/>
            <person name="Jurgens J.A."/>
            <person name="Kallen N."/>
            <person name="Kersten P."/>
            <person name="Kohler A."/>
            <person name="Kuees U."/>
            <person name="Kumar T.K.A."/>
            <person name="Kuo A."/>
            <person name="LaButti K."/>
            <person name="Larrondo L.F."/>
            <person name="Lindquist E."/>
            <person name="Ling A."/>
            <person name="Lombard V."/>
            <person name="Lucas S."/>
            <person name="Lundell T."/>
            <person name="Martin R."/>
            <person name="McLaughlin D.J."/>
            <person name="Morgenstern I."/>
            <person name="Morin E."/>
            <person name="Murat C."/>
            <person name="Nagy L.G."/>
            <person name="Nolan M."/>
            <person name="Ohm R.A."/>
            <person name="Patyshakuliyeva A."/>
            <person name="Rokas A."/>
            <person name="Ruiz-Duenas F.J."/>
            <person name="Sabat G."/>
            <person name="Salamov A."/>
            <person name="Samejima M."/>
            <person name="Schmutz J."/>
            <person name="Slot J.C."/>
            <person name="St John F."/>
            <person name="Stenlid J."/>
            <person name="Sun H."/>
            <person name="Sun S."/>
            <person name="Syed K."/>
            <person name="Tsang A."/>
            <person name="Wiebenga A."/>
            <person name="Young D."/>
            <person name="Pisabarro A."/>
            <person name="Eastwood D.C."/>
            <person name="Martin F."/>
            <person name="Cullen D."/>
            <person name="Grigoriev I.V."/>
            <person name="Hibbett D.S."/>
        </authorList>
    </citation>
    <scope>NUCLEOTIDE SEQUENCE</scope>
    <source>
        <strain evidence="2">FP-58527</strain>
    </source>
</reference>
<dbReference type="HOGENOM" id="CLU_863403_0_0_1"/>
<protein>
    <submittedName>
        <fullName evidence="1">Uncharacterized protein</fullName>
    </submittedName>
</protein>
<evidence type="ECO:0000313" key="1">
    <source>
        <dbReference type="EMBL" id="EPS93699.1"/>
    </source>
</evidence>
<dbReference type="eggNOG" id="ENOG502R173">
    <property type="taxonomic scope" value="Eukaryota"/>
</dbReference>
<dbReference type="InParanoid" id="S8F449"/>
<gene>
    <name evidence="1" type="ORF">FOMPIDRAFT_1020435</name>
</gene>
<dbReference type="EMBL" id="KE504260">
    <property type="protein sequence ID" value="EPS93699.1"/>
    <property type="molecule type" value="Genomic_DNA"/>
</dbReference>
<dbReference type="Proteomes" id="UP000015241">
    <property type="component" value="Unassembled WGS sequence"/>
</dbReference>
<proteinExistence type="predicted"/>
<keyword evidence="2" id="KW-1185">Reference proteome</keyword>